<dbReference type="InterPro" id="IPR003601">
    <property type="entry name" value="Topo_IA_2"/>
</dbReference>
<feature type="domain" description="DNA topoisomerase type IA" evidence="6">
    <location>
        <begin position="128"/>
        <end position="215"/>
    </location>
</feature>
<proteinExistence type="predicted"/>
<evidence type="ECO:0000313" key="8">
    <source>
        <dbReference type="Proteomes" id="UP000078302"/>
    </source>
</evidence>
<dbReference type="OrthoDB" id="9803554at2"/>
<dbReference type="InterPro" id="IPR013824">
    <property type="entry name" value="Topo_IA_cen_sub1"/>
</dbReference>
<organism evidence="7 8">
    <name type="scientific">Acidithiobacillus ferrooxidans</name>
    <name type="common">Thiobacillus ferrooxidans</name>
    <dbReference type="NCBI Taxonomy" id="920"/>
    <lineage>
        <taxon>Bacteria</taxon>
        <taxon>Pseudomonadati</taxon>
        <taxon>Pseudomonadota</taxon>
        <taxon>Acidithiobacillia</taxon>
        <taxon>Acidithiobacillales</taxon>
        <taxon>Acidithiobacillaceae</taxon>
        <taxon>Acidithiobacillus</taxon>
    </lineage>
</organism>
<dbReference type="PANTHER" id="PTHR11390">
    <property type="entry name" value="PROKARYOTIC DNA TOPOISOMERASE"/>
    <property type="match status" value="1"/>
</dbReference>
<protein>
    <recommendedName>
        <fullName evidence="5">Omega-protein</fullName>
    </recommendedName>
    <alternativeName>
        <fullName evidence="4">Relaxing enzyme</fullName>
    </alternativeName>
    <alternativeName>
        <fullName evidence="2">Swivelase</fullName>
    </alternativeName>
    <alternativeName>
        <fullName evidence="3">Untwisting enzyme</fullName>
    </alternativeName>
</protein>
<dbReference type="Gene3D" id="3.40.50.140">
    <property type="match status" value="1"/>
</dbReference>
<accession>A0A179B7C5</accession>
<evidence type="ECO:0000256" key="5">
    <source>
        <dbReference type="ARBA" id="ARBA00032877"/>
    </source>
</evidence>
<keyword evidence="1" id="KW-0413">Isomerase</keyword>
<dbReference type="AlphaFoldDB" id="A0A179B7C5"/>
<dbReference type="RefSeq" id="WP_064220402.1">
    <property type="nucleotide sequence ID" value="NZ_LVXZ01000295.1"/>
</dbReference>
<evidence type="ECO:0000256" key="3">
    <source>
        <dbReference type="ARBA" id="ARBA00031985"/>
    </source>
</evidence>
<dbReference type="Pfam" id="PF01131">
    <property type="entry name" value="Topoisom_bac"/>
    <property type="match status" value="2"/>
</dbReference>
<dbReference type="InterPro" id="IPR013497">
    <property type="entry name" value="Topo_IA_cen"/>
</dbReference>
<dbReference type="GO" id="GO:0003677">
    <property type="term" value="F:DNA binding"/>
    <property type="evidence" value="ECO:0007669"/>
    <property type="project" value="InterPro"/>
</dbReference>
<dbReference type="GO" id="GO:0003917">
    <property type="term" value="F:DNA topoisomerase type I (single strand cut, ATP-independent) activity"/>
    <property type="evidence" value="ECO:0007669"/>
    <property type="project" value="InterPro"/>
</dbReference>
<dbReference type="SUPFAM" id="SSF56712">
    <property type="entry name" value="Prokaryotic type I DNA topoisomerase"/>
    <property type="match status" value="1"/>
</dbReference>
<evidence type="ECO:0000259" key="6">
    <source>
        <dbReference type="SMART" id="SM00436"/>
    </source>
</evidence>
<dbReference type="GO" id="GO:0006281">
    <property type="term" value="P:DNA repair"/>
    <property type="evidence" value="ECO:0007669"/>
    <property type="project" value="TreeGrafter"/>
</dbReference>
<comment type="caution">
    <text evidence="7">The sequence shown here is derived from an EMBL/GenBank/DDBJ whole genome shotgun (WGS) entry which is preliminary data.</text>
</comment>
<dbReference type="InterPro" id="IPR023405">
    <property type="entry name" value="Topo_IA_core_domain"/>
</dbReference>
<gene>
    <name evidence="7" type="ORF">A4H96_15515</name>
</gene>
<name>A0A179B7C5_ACIFR</name>
<dbReference type="GO" id="GO:0006265">
    <property type="term" value="P:DNA topological change"/>
    <property type="evidence" value="ECO:0007669"/>
    <property type="project" value="InterPro"/>
</dbReference>
<reference evidence="7 8" key="1">
    <citation type="submission" date="2016-04" db="EMBL/GenBank/DDBJ databases">
        <title>Acidithiobacillus ferrooxidans genome sequencing and assembly.</title>
        <authorList>
            <person name="Zhou Z."/>
        </authorList>
    </citation>
    <scope>NUCLEOTIDE SEQUENCE [LARGE SCALE GENOMIC DNA]</scope>
    <source>
        <strain evidence="7 8">BY0502</strain>
    </source>
</reference>
<dbReference type="InterPro" id="IPR000380">
    <property type="entry name" value="Topo_IA"/>
</dbReference>
<dbReference type="EMBL" id="LVXZ01000295">
    <property type="protein sequence ID" value="OAP87153.1"/>
    <property type="molecule type" value="Genomic_DNA"/>
</dbReference>
<sequence length="459" mass="51028">MNIEKREAIILTSTRGMAHALGRRFGVRSVSASEMVTRKGTRILWTGGPLLRHCTPGEYRPRWKDYRLSDLPILPDFRLKPIATARDRIKAIQDALSACDQVIHAGSPDAGGQFGIDTLLDHLDWKGSVQRMLLPSLHPEDISEVRPVSNTPYRAWTESEKCRMHADWLIGINLSRMLTLTANQSTPIPAGRVMTPLLALMRDRASTQIPKPESVITPFDTAHLQAACLRSAGTPPEKTLMAAQNLYEAGLISYPFTNHKKLNPALWSAHHAFPVDLHQVEPAVMAHAGGLQILDMPKRPLKSDEQTVFEAILARESQLRQECSRQGCTRQTAHHPQSTHALADLYEDMADLRRWVASPELRARAENSIQLGTPRSRHTMLAKVFKDGFVNPSTLRITHKGESALAHVPPSMLDSGAIILWESAISAVAQGSLDADAFMRRIQSYVGSLLQETQRRKAC</sequence>
<evidence type="ECO:0000256" key="1">
    <source>
        <dbReference type="ARBA" id="ARBA00023235"/>
    </source>
</evidence>
<dbReference type="SMART" id="SM00436">
    <property type="entry name" value="TOP1Bc"/>
    <property type="match status" value="1"/>
</dbReference>
<evidence type="ECO:0000313" key="7">
    <source>
        <dbReference type="EMBL" id="OAP87153.1"/>
    </source>
</evidence>
<dbReference type="Gene3D" id="1.10.460.10">
    <property type="entry name" value="Topoisomerase I, domain 2"/>
    <property type="match status" value="2"/>
</dbReference>
<evidence type="ECO:0000256" key="4">
    <source>
        <dbReference type="ARBA" id="ARBA00032235"/>
    </source>
</evidence>
<dbReference type="Proteomes" id="UP000078302">
    <property type="component" value="Unassembled WGS sequence"/>
</dbReference>
<keyword evidence="8" id="KW-1185">Reference proteome</keyword>
<dbReference type="PANTHER" id="PTHR11390:SF21">
    <property type="entry name" value="DNA TOPOISOMERASE 3-ALPHA"/>
    <property type="match status" value="1"/>
</dbReference>
<dbReference type="GO" id="GO:0043597">
    <property type="term" value="C:cytoplasmic replication fork"/>
    <property type="evidence" value="ECO:0007669"/>
    <property type="project" value="TreeGrafter"/>
</dbReference>
<evidence type="ECO:0000256" key="2">
    <source>
        <dbReference type="ARBA" id="ARBA00030003"/>
    </source>
</evidence>
<dbReference type="GO" id="GO:0006310">
    <property type="term" value="P:DNA recombination"/>
    <property type="evidence" value="ECO:0007669"/>
    <property type="project" value="TreeGrafter"/>
</dbReference>